<evidence type="ECO:0000313" key="1">
    <source>
        <dbReference type="EMBL" id="CAG8844574.1"/>
    </source>
</evidence>
<proteinExistence type="predicted"/>
<dbReference type="EMBL" id="CAJVQB010076428">
    <property type="protein sequence ID" value="CAG8844574.1"/>
    <property type="molecule type" value="Genomic_DNA"/>
</dbReference>
<dbReference type="Proteomes" id="UP000789901">
    <property type="component" value="Unassembled WGS sequence"/>
</dbReference>
<organism evidence="1 2">
    <name type="scientific">Gigaspora margarita</name>
    <dbReference type="NCBI Taxonomy" id="4874"/>
    <lineage>
        <taxon>Eukaryota</taxon>
        <taxon>Fungi</taxon>
        <taxon>Fungi incertae sedis</taxon>
        <taxon>Mucoromycota</taxon>
        <taxon>Glomeromycotina</taxon>
        <taxon>Glomeromycetes</taxon>
        <taxon>Diversisporales</taxon>
        <taxon>Gigasporaceae</taxon>
        <taxon>Gigaspora</taxon>
    </lineage>
</organism>
<sequence>KTKGNKKIYSLKLNCPKQNSASLKEPILEPKAIELTLSQPIQLTSSETIININSISTLLK</sequence>
<name>A0ABN7X1B9_GIGMA</name>
<evidence type="ECO:0000313" key="2">
    <source>
        <dbReference type="Proteomes" id="UP000789901"/>
    </source>
</evidence>
<feature type="non-terminal residue" evidence="1">
    <location>
        <position position="60"/>
    </location>
</feature>
<comment type="caution">
    <text evidence="1">The sequence shown here is derived from an EMBL/GenBank/DDBJ whole genome shotgun (WGS) entry which is preliminary data.</text>
</comment>
<feature type="non-terminal residue" evidence="1">
    <location>
        <position position="1"/>
    </location>
</feature>
<gene>
    <name evidence="1" type="ORF">GMARGA_LOCUS37172</name>
</gene>
<keyword evidence="2" id="KW-1185">Reference proteome</keyword>
<accession>A0ABN7X1B9</accession>
<protein>
    <submittedName>
        <fullName evidence="1">12002_t:CDS:1</fullName>
    </submittedName>
</protein>
<reference evidence="1 2" key="1">
    <citation type="submission" date="2021-06" db="EMBL/GenBank/DDBJ databases">
        <authorList>
            <person name="Kallberg Y."/>
            <person name="Tangrot J."/>
            <person name="Rosling A."/>
        </authorList>
    </citation>
    <scope>NUCLEOTIDE SEQUENCE [LARGE SCALE GENOMIC DNA]</scope>
    <source>
        <strain evidence="1 2">120-4 pot B 10/14</strain>
    </source>
</reference>